<evidence type="ECO:0000259" key="1">
    <source>
        <dbReference type="Pfam" id="PF18922"/>
    </source>
</evidence>
<organism evidence="2 3">
    <name type="scientific">Dyadobacter luteus</name>
    <dbReference type="NCBI Taxonomy" id="2259619"/>
    <lineage>
        <taxon>Bacteria</taxon>
        <taxon>Pseudomonadati</taxon>
        <taxon>Bacteroidota</taxon>
        <taxon>Cytophagia</taxon>
        <taxon>Cytophagales</taxon>
        <taxon>Spirosomataceae</taxon>
        <taxon>Dyadobacter</taxon>
    </lineage>
</organism>
<feature type="domain" description="DUF5672" evidence="1">
    <location>
        <begin position="60"/>
        <end position="248"/>
    </location>
</feature>
<protein>
    <recommendedName>
        <fullName evidence="1">DUF5672 domain-containing protein</fullName>
    </recommendedName>
</protein>
<gene>
    <name evidence="2" type="ORF">DSL64_26320</name>
</gene>
<sequence>MNAKREVAIVIPIYKADLNLLEDISLKQCFLTLHKYPVVAIAPQSLDLSNIWKYGRFETIERFDDSFFESVQHYNALMLSPHFYERFLNYEFILIHQLDAFVFSDQLADWCNTDLDYVGAPWLKRIEVNGLNEVTATFKTWFYTFFNISKYGVPSDRQFDNVVGNGGFSLRRVERFYKLATSCKSKMRPYVERTEFKFHEDVFWSIEVNRRKTRLRIPDYRTAVQFAFENYPERCLQLNDNKLPFGCHAWDLHIEFWKAYFKKFDFYIDQSIVR</sequence>
<dbReference type="Proteomes" id="UP000256373">
    <property type="component" value="Unassembled WGS sequence"/>
</dbReference>
<keyword evidence="3" id="KW-1185">Reference proteome</keyword>
<dbReference type="EMBL" id="QNUL01000036">
    <property type="protein sequence ID" value="REA56639.1"/>
    <property type="molecule type" value="Genomic_DNA"/>
</dbReference>
<dbReference type="InterPro" id="IPR043729">
    <property type="entry name" value="DUF5672"/>
</dbReference>
<dbReference type="Pfam" id="PF18922">
    <property type="entry name" value="DUF5672"/>
    <property type="match status" value="1"/>
</dbReference>
<name>A0A3D8Y3K1_9BACT</name>
<proteinExistence type="predicted"/>
<dbReference type="AlphaFoldDB" id="A0A3D8Y3K1"/>
<comment type="caution">
    <text evidence="2">The sequence shown here is derived from an EMBL/GenBank/DDBJ whole genome shotgun (WGS) entry which is preliminary data.</text>
</comment>
<accession>A0A3D8Y3K1</accession>
<reference evidence="2 3" key="1">
    <citation type="submission" date="2018-07" db="EMBL/GenBank/DDBJ databases">
        <title>Dyadobacter roseus sp. nov., isolated from rose rhizosphere soil.</title>
        <authorList>
            <person name="Chen L."/>
        </authorList>
    </citation>
    <scope>NUCLEOTIDE SEQUENCE [LARGE SCALE GENOMIC DNA]</scope>
    <source>
        <strain evidence="2 3">RS19</strain>
    </source>
</reference>
<evidence type="ECO:0000313" key="3">
    <source>
        <dbReference type="Proteomes" id="UP000256373"/>
    </source>
</evidence>
<dbReference type="OrthoDB" id="7391526at2"/>
<evidence type="ECO:0000313" key="2">
    <source>
        <dbReference type="EMBL" id="REA56639.1"/>
    </source>
</evidence>
<dbReference type="RefSeq" id="WP_115833949.1">
    <property type="nucleotide sequence ID" value="NZ_QNUL01000036.1"/>
</dbReference>